<evidence type="ECO:0000313" key="3">
    <source>
        <dbReference type="Proteomes" id="UP000076852"/>
    </source>
</evidence>
<dbReference type="KEGG" id="buz:AYM40_27320"/>
<dbReference type="EMBL" id="CP014579">
    <property type="protein sequence ID" value="ANB75998.1"/>
    <property type="molecule type" value="Genomic_DNA"/>
</dbReference>
<feature type="region of interest" description="Disordered" evidence="1">
    <location>
        <begin position="27"/>
        <end position="63"/>
    </location>
</feature>
<dbReference type="STRING" id="1804984.AYM40_27320"/>
<name>A0A160FTJ1_9BURK</name>
<keyword evidence="3" id="KW-1185">Reference proteome</keyword>
<proteinExistence type="predicted"/>
<dbReference type="Proteomes" id="UP000076852">
    <property type="component" value="Chromosome 2"/>
</dbReference>
<dbReference type="AlphaFoldDB" id="A0A160FTJ1"/>
<accession>A0A160FTJ1</accession>
<organism evidence="2 3">
    <name type="scientific">Paraburkholderia phytofirmans OLGA172</name>
    <dbReference type="NCBI Taxonomy" id="1417228"/>
    <lineage>
        <taxon>Bacteria</taxon>
        <taxon>Pseudomonadati</taxon>
        <taxon>Pseudomonadota</taxon>
        <taxon>Betaproteobacteria</taxon>
        <taxon>Burkholderiales</taxon>
        <taxon>Burkholderiaceae</taxon>
        <taxon>Paraburkholderia</taxon>
    </lineage>
</organism>
<protein>
    <submittedName>
        <fullName evidence="2">Uncharacterized protein</fullName>
    </submittedName>
</protein>
<evidence type="ECO:0000256" key="1">
    <source>
        <dbReference type="SAM" id="MobiDB-lite"/>
    </source>
</evidence>
<gene>
    <name evidence="2" type="ORF">AYM40_27320</name>
</gene>
<evidence type="ECO:0000313" key="2">
    <source>
        <dbReference type="EMBL" id="ANB75998.1"/>
    </source>
</evidence>
<sequence>MTLLFQVRQRMGRDFIDRLLYTHAGNTFPKGSRKNMKSEPSRGTRRHGGGVIESARGAMRKAQ</sequence>
<reference evidence="2 3" key="1">
    <citation type="journal article" date="2016" name="Gene">
        <title>PacBio SMRT assembly of a complex multi-replicon genome reveals chlorocatechol degradative operon in a region of genome plasticity.</title>
        <authorList>
            <person name="Ricker N."/>
            <person name="Shen S.Y."/>
            <person name="Goordial J."/>
            <person name="Jin S."/>
            <person name="Fulthorpe R.R."/>
        </authorList>
    </citation>
    <scope>NUCLEOTIDE SEQUENCE [LARGE SCALE GENOMIC DNA]</scope>
    <source>
        <strain evidence="2 3">OLGA172</strain>
    </source>
</reference>